<gene>
    <name evidence="1" type="ORF">I8J30_07565</name>
</gene>
<proteinExistence type="predicted"/>
<dbReference type="InterPro" id="IPR017850">
    <property type="entry name" value="Alkaline_phosphatase_core_sf"/>
</dbReference>
<dbReference type="EMBL" id="JAGKSP010000002">
    <property type="protein sequence ID" value="MBP3962562.1"/>
    <property type="molecule type" value="Genomic_DNA"/>
</dbReference>
<reference evidence="1 2" key="1">
    <citation type="submission" date="2021-04" db="EMBL/GenBank/DDBJ databases">
        <title>Paenibacillus sp. DLE-14 whole genome sequence.</title>
        <authorList>
            <person name="Ham Y.J."/>
        </authorList>
    </citation>
    <scope>NUCLEOTIDE SEQUENCE [LARGE SCALE GENOMIC DNA]</scope>
    <source>
        <strain evidence="1 2">DLE-14</strain>
    </source>
</reference>
<name>A0ABS5CA72_9BACL</name>
<dbReference type="PANTHER" id="PTHR10151:SF120">
    <property type="entry name" value="BIS(5'-ADENOSYL)-TRIPHOSPHATASE"/>
    <property type="match status" value="1"/>
</dbReference>
<dbReference type="Gene3D" id="3.40.720.10">
    <property type="entry name" value="Alkaline Phosphatase, subunit A"/>
    <property type="match status" value="2"/>
</dbReference>
<evidence type="ECO:0000313" key="1">
    <source>
        <dbReference type="EMBL" id="MBP3962562.1"/>
    </source>
</evidence>
<dbReference type="Pfam" id="PF01663">
    <property type="entry name" value="Phosphodiest"/>
    <property type="match status" value="1"/>
</dbReference>
<keyword evidence="2" id="KW-1185">Reference proteome</keyword>
<dbReference type="SUPFAM" id="SSF53649">
    <property type="entry name" value="Alkaline phosphatase-like"/>
    <property type="match status" value="1"/>
</dbReference>
<dbReference type="Proteomes" id="UP000673394">
    <property type="component" value="Unassembled WGS sequence"/>
</dbReference>
<dbReference type="PANTHER" id="PTHR10151">
    <property type="entry name" value="ECTONUCLEOTIDE PYROPHOSPHATASE/PHOSPHODIESTERASE"/>
    <property type="match status" value="1"/>
</dbReference>
<dbReference type="InterPro" id="IPR002591">
    <property type="entry name" value="Phosphodiest/P_Trfase"/>
</dbReference>
<evidence type="ECO:0000313" key="2">
    <source>
        <dbReference type="Proteomes" id="UP000673394"/>
    </source>
</evidence>
<dbReference type="RefSeq" id="WP_210656857.1">
    <property type="nucleotide sequence ID" value="NZ_JAGKSP010000002.1"/>
</dbReference>
<accession>A0ABS5CA72</accession>
<sequence>MSRRVLIFGADGLRPDNVDLKRMPTYAELISRGTLFNSFQAAYPSETRVSMTTLTTGVLPGRHGVVNNLMVVPGFGEKGFLQTGDDRDLLAYNGAMSEPFILAPTLGDRLHAHGLKLAVAASSSPGASLLWNLNHPDQVINPSSTYGVERLGQLHAELGERSPERSRVKREHALWATRALTEIHMRNPENQAMVLWLSEPDASQHDYGLGSPESLEALELIDACVAEVLRAIKREGLSDELDLFLISDHGHSTIQAQGSLQEHVRKACEELGLTSSFVAAGHYVYAAPDESTEPSPKEAAALVAWLQAKPWCERVYAGSPAYWDLPGVLPLEQLLGPITHRRAPLFAVQPVWSHEPNEYGVPGTTLALTSSTALRSSHGTSSPYDRQAFCLAVGSSFRQGVVSEVPCGIEDIAPTVCWLMGLHAETGFDGRVLSEALR</sequence>
<comment type="caution">
    <text evidence="1">The sequence shown here is derived from an EMBL/GenBank/DDBJ whole genome shotgun (WGS) entry which is preliminary data.</text>
</comment>
<organism evidence="1 2">
    <name type="scientific">Paenibacillus lignilyticus</name>
    <dbReference type="NCBI Taxonomy" id="1172615"/>
    <lineage>
        <taxon>Bacteria</taxon>
        <taxon>Bacillati</taxon>
        <taxon>Bacillota</taxon>
        <taxon>Bacilli</taxon>
        <taxon>Bacillales</taxon>
        <taxon>Paenibacillaceae</taxon>
        <taxon>Paenibacillus</taxon>
    </lineage>
</organism>
<protein>
    <submittedName>
        <fullName evidence="1">Alkaline phosphatase family protein</fullName>
    </submittedName>
</protein>